<sequence length="404" mass="43043">MFPRVLAGLLALTLLAADWPQFRGPARDGVSKEKGLLQSWPDGGPPLAWTAKGLGGGYSTVSVSGDRIYTLGNKGKESHVVALSRADGSVLWSAEVGPAGGSLGCTPTVEGGRVYALGQMGDLVCIDADGKKVWQRNLATEFGGKKGGWNYCESPLVDSDRVIVTPGGKEATMVALDKNTGKEVWRCPIPTKHTEAGYSSVVVATVGGIRHYVQLFNGGLVGVSLDGRVLWTFEKLGGNTANVPTPIVMGDHIFSSIGYGRGASLLHLTAENGRITVREVYYARELTNKHGGVIQVGDYVYGDTDDSGHPYCAEVKTGKVIWKRGDEGKGGGSASVTFADRRLYFHYDNGTVALVDPSPGGYREVGSFTAPRRGGPSWAHPVVSDGRLYVREGDLLYCYDVRAK</sequence>
<organism evidence="2 3">
    <name type="scientific">Urbifossiella limnaea</name>
    <dbReference type="NCBI Taxonomy" id="2528023"/>
    <lineage>
        <taxon>Bacteria</taxon>
        <taxon>Pseudomonadati</taxon>
        <taxon>Planctomycetota</taxon>
        <taxon>Planctomycetia</taxon>
        <taxon>Gemmatales</taxon>
        <taxon>Gemmataceae</taxon>
        <taxon>Urbifossiella</taxon>
    </lineage>
</organism>
<proteinExistence type="predicted"/>
<name>A0A517XRY3_9BACT</name>
<gene>
    <name evidence="2" type="ORF">ETAA1_21880</name>
</gene>
<dbReference type="InterPro" id="IPR018391">
    <property type="entry name" value="PQQ_b-propeller_rpt"/>
</dbReference>
<protein>
    <submittedName>
        <fullName evidence="2">Outer membrane biogenesis protein BamB</fullName>
    </submittedName>
</protein>
<evidence type="ECO:0000259" key="1">
    <source>
        <dbReference type="Pfam" id="PF13360"/>
    </source>
</evidence>
<evidence type="ECO:0000313" key="2">
    <source>
        <dbReference type="EMBL" id="QDU20243.1"/>
    </source>
</evidence>
<dbReference type="OrthoDB" id="229752at2"/>
<dbReference type="SUPFAM" id="SSF50998">
    <property type="entry name" value="Quinoprotein alcohol dehydrogenase-like"/>
    <property type="match status" value="1"/>
</dbReference>
<accession>A0A517XRY3</accession>
<dbReference type="InterPro" id="IPR011047">
    <property type="entry name" value="Quinoprotein_ADH-like_sf"/>
</dbReference>
<dbReference type="PANTHER" id="PTHR34512:SF30">
    <property type="entry name" value="OUTER MEMBRANE PROTEIN ASSEMBLY FACTOR BAMB"/>
    <property type="match status" value="1"/>
</dbReference>
<reference evidence="2 3" key="1">
    <citation type="submission" date="2019-02" db="EMBL/GenBank/DDBJ databases">
        <title>Deep-cultivation of Planctomycetes and their phenomic and genomic characterization uncovers novel biology.</title>
        <authorList>
            <person name="Wiegand S."/>
            <person name="Jogler M."/>
            <person name="Boedeker C."/>
            <person name="Pinto D."/>
            <person name="Vollmers J."/>
            <person name="Rivas-Marin E."/>
            <person name="Kohn T."/>
            <person name="Peeters S.H."/>
            <person name="Heuer A."/>
            <person name="Rast P."/>
            <person name="Oberbeckmann S."/>
            <person name="Bunk B."/>
            <person name="Jeske O."/>
            <person name="Meyerdierks A."/>
            <person name="Storesund J.E."/>
            <person name="Kallscheuer N."/>
            <person name="Luecker S."/>
            <person name="Lage O.M."/>
            <person name="Pohl T."/>
            <person name="Merkel B.J."/>
            <person name="Hornburger P."/>
            <person name="Mueller R.-W."/>
            <person name="Bruemmer F."/>
            <person name="Labrenz M."/>
            <person name="Spormann A.M."/>
            <person name="Op den Camp H."/>
            <person name="Overmann J."/>
            <person name="Amann R."/>
            <person name="Jetten M.S.M."/>
            <person name="Mascher T."/>
            <person name="Medema M.H."/>
            <person name="Devos D.P."/>
            <person name="Kaster A.-K."/>
            <person name="Ovreas L."/>
            <person name="Rohde M."/>
            <person name="Galperin M.Y."/>
            <person name="Jogler C."/>
        </authorList>
    </citation>
    <scope>NUCLEOTIDE SEQUENCE [LARGE SCALE GENOMIC DNA]</scope>
    <source>
        <strain evidence="2 3">ETA_A1</strain>
    </source>
</reference>
<feature type="domain" description="Pyrrolo-quinoline quinone repeat" evidence="1">
    <location>
        <begin position="77"/>
        <end position="323"/>
    </location>
</feature>
<dbReference type="KEGG" id="uli:ETAA1_21880"/>
<dbReference type="AlphaFoldDB" id="A0A517XRY3"/>
<dbReference type="InterPro" id="IPR002372">
    <property type="entry name" value="PQQ_rpt_dom"/>
</dbReference>
<dbReference type="Gene3D" id="2.130.10.10">
    <property type="entry name" value="YVTN repeat-like/Quinoprotein amine dehydrogenase"/>
    <property type="match status" value="2"/>
</dbReference>
<keyword evidence="3" id="KW-1185">Reference proteome</keyword>
<dbReference type="PANTHER" id="PTHR34512">
    <property type="entry name" value="CELL SURFACE PROTEIN"/>
    <property type="match status" value="1"/>
</dbReference>
<dbReference type="Proteomes" id="UP000319576">
    <property type="component" value="Chromosome"/>
</dbReference>
<dbReference type="EMBL" id="CP036273">
    <property type="protein sequence ID" value="QDU20243.1"/>
    <property type="molecule type" value="Genomic_DNA"/>
</dbReference>
<dbReference type="Pfam" id="PF13360">
    <property type="entry name" value="PQQ_2"/>
    <property type="match status" value="1"/>
</dbReference>
<dbReference type="SMART" id="SM00564">
    <property type="entry name" value="PQQ"/>
    <property type="match status" value="4"/>
</dbReference>
<evidence type="ECO:0000313" key="3">
    <source>
        <dbReference type="Proteomes" id="UP000319576"/>
    </source>
</evidence>
<dbReference type="InterPro" id="IPR015943">
    <property type="entry name" value="WD40/YVTN_repeat-like_dom_sf"/>
</dbReference>
<dbReference type="RefSeq" id="WP_145237442.1">
    <property type="nucleotide sequence ID" value="NZ_CP036273.1"/>
</dbReference>